<keyword evidence="3" id="KW-1185">Reference proteome</keyword>
<accession>G9FH16</accession>
<dbReference type="Proteomes" id="UP000005427">
    <property type="component" value="Segment"/>
</dbReference>
<evidence type="ECO:0000256" key="1">
    <source>
        <dbReference type="SAM" id="Phobius"/>
    </source>
</evidence>
<dbReference type="RefSeq" id="YP_005087117.1">
    <property type="nucleotide sequence ID" value="NC_016652.1"/>
</dbReference>
<keyword evidence="1" id="KW-0472">Membrane</keyword>
<feature type="transmembrane region" description="Helical" evidence="1">
    <location>
        <begin position="6"/>
        <end position="27"/>
    </location>
</feature>
<reference evidence="2 3" key="1">
    <citation type="submission" date="2011-06" db="EMBL/GenBank/DDBJ databases">
        <title>Two lysogenic phages can combine to generate a single lytic phage.</title>
        <authorList>
            <person name="Petrovski S."/>
        </authorList>
    </citation>
    <scope>NUCLEOTIDE SEQUENCE [LARGE SCALE GENOMIC DNA]</scope>
</reference>
<keyword evidence="1" id="KW-1133">Transmembrane helix</keyword>
<name>G9FH16_9CAUD</name>
<dbReference type="KEGG" id="vg:11541319"/>
<sequence>MSTTDSLLTVLILAAIGNSFIAALVLLNIRGVRVRLAIARSDAEEINLHLQRQQQHLAAQEHLLRTALKEQP</sequence>
<dbReference type="GeneID" id="11541319"/>
<proteinExistence type="predicted"/>
<evidence type="ECO:0000313" key="2">
    <source>
        <dbReference type="EMBL" id="AEV51927.1"/>
    </source>
</evidence>
<protein>
    <submittedName>
        <fullName evidence="2">Uncharacterized protein</fullName>
    </submittedName>
</protein>
<organism evidence="2 3">
    <name type="scientific">Rhodococcus phage REQ2</name>
    <dbReference type="NCBI Taxonomy" id="1109713"/>
    <lineage>
        <taxon>Viruses</taxon>
        <taxon>Duplodnaviria</taxon>
        <taxon>Heunggongvirae</taxon>
        <taxon>Uroviricota</taxon>
        <taxon>Caudoviricetes</taxon>
        <taxon>Caudoviricetes incertae sedis</taxon>
        <taxon>Melbournevirus</taxon>
        <taxon>Melbournevirus REQ2</taxon>
    </lineage>
</organism>
<dbReference type="EMBL" id="JN116823">
    <property type="protein sequence ID" value="AEV51927.1"/>
    <property type="molecule type" value="Genomic_DNA"/>
</dbReference>
<evidence type="ECO:0000313" key="3">
    <source>
        <dbReference type="Proteomes" id="UP000005427"/>
    </source>
</evidence>
<keyword evidence="1" id="KW-0812">Transmembrane</keyword>